<keyword evidence="2" id="KW-1185">Reference proteome</keyword>
<evidence type="ECO:0000313" key="1">
    <source>
        <dbReference type="EMBL" id="KAE8239033.1"/>
    </source>
</evidence>
<dbReference type="EMBL" id="LWDF02001358">
    <property type="protein sequence ID" value="KAE8239033.1"/>
    <property type="molecule type" value="Genomic_DNA"/>
</dbReference>
<sequence length="193" mass="21451">MRLRWRAPTTIAAGSPMALGDFPMSRGNYKIPSKAMAHTSGRCTIECTATSRRFNNDSEKSSQLRLDVAQREERVYREMENMIVRVRKGCDAAEQHALNNMQSVLDNAKTCNTTLKRDVRNTQSIWNRLQSQLNTFNAWTIAWPEAMRVGQSTSAPPPGYDPQPMSTLSRLAAMQLHPSAINATASPAPQGSV</sequence>
<proteinExistence type="predicted"/>
<reference evidence="1" key="2">
    <citation type="journal article" date="2019" name="IMA Fungus">
        <title>Genome sequencing and comparison of five Tilletia species to identify candidate genes for the detection of regulated species infecting wheat.</title>
        <authorList>
            <person name="Nguyen H.D.T."/>
            <person name="Sultana T."/>
            <person name="Kesanakurti P."/>
            <person name="Hambleton S."/>
        </authorList>
    </citation>
    <scope>NUCLEOTIDE SEQUENCE</scope>
    <source>
        <strain evidence="1">DAOMC 236416</strain>
    </source>
</reference>
<comment type="caution">
    <text evidence="1">The sequence shown here is derived from an EMBL/GenBank/DDBJ whole genome shotgun (WGS) entry which is preliminary data.</text>
</comment>
<organism evidence="1 2">
    <name type="scientific">Tilletia indica</name>
    <dbReference type="NCBI Taxonomy" id="43049"/>
    <lineage>
        <taxon>Eukaryota</taxon>
        <taxon>Fungi</taxon>
        <taxon>Dikarya</taxon>
        <taxon>Basidiomycota</taxon>
        <taxon>Ustilaginomycotina</taxon>
        <taxon>Exobasidiomycetes</taxon>
        <taxon>Tilletiales</taxon>
        <taxon>Tilletiaceae</taxon>
        <taxon>Tilletia</taxon>
    </lineage>
</organism>
<protein>
    <submittedName>
        <fullName evidence="1">Uncharacterized protein</fullName>
    </submittedName>
</protein>
<name>A0A177TBT6_9BASI</name>
<gene>
    <name evidence="1" type="ORF">A4X13_0g8277</name>
</gene>
<dbReference type="AlphaFoldDB" id="A0A177TBT6"/>
<dbReference type="Proteomes" id="UP000077521">
    <property type="component" value="Unassembled WGS sequence"/>
</dbReference>
<accession>A0A177TBT6</accession>
<reference evidence="1" key="1">
    <citation type="submission" date="2016-04" db="EMBL/GenBank/DDBJ databases">
        <authorList>
            <person name="Nguyen H.D."/>
            <person name="Samba Siva P."/>
            <person name="Cullis J."/>
            <person name="Levesque C.A."/>
            <person name="Hambleton S."/>
        </authorList>
    </citation>
    <scope>NUCLEOTIDE SEQUENCE</scope>
    <source>
        <strain evidence="1">DAOMC 236416</strain>
    </source>
</reference>
<evidence type="ECO:0000313" key="2">
    <source>
        <dbReference type="Proteomes" id="UP000077521"/>
    </source>
</evidence>